<feature type="compositionally biased region" description="Basic and acidic residues" evidence="1">
    <location>
        <begin position="157"/>
        <end position="167"/>
    </location>
</feature>
<name>A0A368T5Q9_9ACTN</name>
<dbReference type="SMART" id="SM00347">
    <property type="entry name" value="HTH_MARR"/>
    <property type="match status" value="1"/>
</dbReference>
<dbReference type="AlphaFoldDB" id="A0A368T5Q9"/>
<evidence type="ECO:0000259" key="2">
    <source>
        <dbReference type="SMART" id="SM00347"/>
    </source>
</evidence>
<dbReference type="SUPFAM" id="SSF46785">
    <property type="entry name" value="Winged helix' DNA-binding domain"/>
    <property type="match status" value="1"/>
</dbReference>
<accession>A0A368T5Q9</accession>
<keyword evidence="4" id="KW-1185">Reference proteome</keyword>
<evidence type="ECO:0000256" key="1">
    <source>
        <dbReference type="SAM" id="MobiDB-lite"/>
    </source>
</evidence>
<comment type="caution">
    <text evidence="3">The sequence shown here is derived from an EMBL/GenBank/DDBJ whole genome shotgun (WGS) entry which is preliminary data.</text>
</comment>
<dbReference type="Pfam" id="PF12802">
    <property type="entry name" value="MarR_2"/>
    <property type="match status" value="1"/>
</dbReference>
<dbReference type="EMBL" id="QEIN01000085">
    <property type="protein sequence ID" value="RCV58712.1"/>
    <property type="molecule type" value="Genomic_DNA"/>
</dbReference>
<organism evidence="3 4">
    <name type="scientific">Marinitenerispora sediminis</name>
    <dbReference type="NCBI Taxonomy" id="1931232"/>
    <lineage>
        <taxon>Bacteria</taxon>
        <taxon>Bacillati</taxon>
        <taxon>Actinomycetota</taxon>
        <taxon>Actinomycetes</taxon>
        <taxon>Streptosporangiales</taxon>
        <taxon>Nocardiopsidaceae</taxon>
        <taxon>Marinitenerispora</taxon>
    </lineage>
</organism>
<feature type="compositionally biased region" description="Low complexity" evidence="1">
    <location>
        <begin position="168"/>
        <end position="193"/>
    </location>
</feature>
<feature type="region of interest" description="Disordered" evidence="1">
    <location>
        <begin position="157"/>
        <end position="193"/>
    </location>
</feature>
<proteinExistence type="predicted"/>
<evidence type="ECO:0000313" key="4">
    <source>
        <dbReference type="Proteomes" id="UP000253318"/>
    </source>
</evidence>
<sequence>MTAQPPADRRQERADDGIAVWRTYSGVHARLAGHLSRELSRATGLSEADFQILDALLDAPETRMRVLDLRWELQWEKSRLSHHLARMCARGLLEREVCATDARGWDVTLTTAGRDAAERARRVREASVRRIVLDTLGPDLLDRLAEAADVLAERLERAAEEDPECRAARPAAAPGRSGGPAQSASAAPSAQAG</sequence>
<dbReference type="InterPro" id="IPR036390">
    <property type="entry name" value="WH_DNA-bd_sf"/>
</dbReference>
<dbReference type="Proteomes" id="UP000253318">
    <property type="component" value="Unassembled WGS sequence"/>
</dbReference>
<dbReference type="GO" id="GO:0006950">
    <property type="term" value="P:response to stress"/>
    <property type="evidence" value="ECO:0007669"/>
    <property type="project" value="TreeGrafter"/>
</dbReference>
<dbReference type="RefSeq" id="WP_114398364.1">
    <property type="nucleotide sequence ID" value="NZ_QEIM01000069.1"/>
</dbReference>
<dbReference type="OrthoDB" id="3821431at2"/>
<feature type="domain" description="HTH marR-type" evidence="2">
    <location>
        <begin position="38"/>
        <end position="141"/>
    </location>
</feature>
<dbReference type="PANTHER" id="PTHR33164:SF99">
    <property type="entry name" value="MARR FAMILY REGULATORY PROTEIN"/>
    <property type="match status" value="1"/>
</dbReference>
<dbReference type="InterPro" id="IPR036388">
    <property type="entry name" value="WH-like_DNA-bd_sf"/>
</dbReference>
<dbReference type="InterPro" id="IPR000835">
    <property type="entry name" value="HTH_MarR-typ"/>
</dbReference>
<dbReference type="InterPro" id="IPR039422">
    <property type="entry name" value="MarR/SlyA-like"/>
</dbReference>
<gene>
    <name evidence="3" type="ORF">DEF24_12580</name>
</gene>
<dbReference type="PANTHER" id="PTHR33164">
    <property type="entry name" value="TRANSCRIPTIONAL REGULATOR, MARR FAMILY"/>
    <property type="match status" value="1"/>
</dbReference>
<evidence type="ECO:0000313" key="3">
    <source>
        <dbReference type="EMBL" id="RCV58712.1"/>
    </source>
</evidence>
<protein>
    <submittedName>
        <fullName evidence="3">MarR family transcriptional regulator</fullName>
    </submittedName>
</protein>
<dbReference type="Gene3D" id="1.10.10.10">
    <property type="entry name" value="Winged helix-like DNA-binding domain superfamily/Winged helix DNA-binding domain"/>
    <property type="match status" value="1"/>
</dbReference>
<dbReference type="GO" id="GO:0003700">
    <property type="term" value="F:DNA-binding transcription factor activity"/>
    <property type="evidence" value="ECO:0007669"/>
    <property type="project" value="InterPro"/>
</dbReference>
<reference evidence="3 4" key="1">
    <citation type="submission" date="2018-04" db="EMBL/GenBank/DDBJ databases">
        <title>Novel actinobacteria from marine sediment.</title>
        <authorList>
            <person name="Ng Z.Y."/>
            <person name="Tan G.Y.A."/>
        </authorList>
    </citation>
    <scope>NUCLEOTIDE SEQUENCE [LARGE SCALE GENOMIC DNA]</scope>
    <source>
        <strain evidence="3 4">TPS81</strain>
    </source>
</reference>